<evidence type="ECO:0000313" key="11">
    <source>
        <dbReference type="Proteomes" id="UP000245380"/>
    </source>
</evidence>
<keyword evidence="4 8" id="KW-0812">Transmembrane</keyword>
<evidence type="ECO:0000259" key="9">
    <source>
        <dbReference type="PROSITE" id="PS51779"/>
    </source>
</evidence>
<dbReference type="GO" id="GO:0005886">
    <property type="term" value="C:plasma membrane"/>
    <property type="evidence" value="ECO:0007669"/>
    <property type="project" value="TreeGrafter"/>
</dbReference>
<dbReference type="PANTHER" id="PTHR37820">
    <property type="entry name" value="CELL DIVISION PROTEIN DIVIB"/>
    <property type="match status" value="1"/>
</dbReference>
<dbReference type="Proteomes" id="UP000245380">
    <property type="component" value="Unassembled WGS sequence"/>
</dbReference>
<evidence type="ECO:0000256" key="5">
    <source>
        <dbReference type="ARBA" id="ARBA00022989"/>
    </source>
</evidence>
<evidence type="ECO:0000256" key="7">
    <source>
        <dbReference type="ARBA" id="ARBA00023306"/>
    </source>
</evidence>
<keyword evidence="6 8" id="KW-0472">Membrane</keyword>
<keyword evidence="2" id="KW-1003">Cell membrane</keyword>
<gene>
    <name evidence="10" type="ORF">BM613_06850</name>
</gene>
<evidence type="ECO:0000256" key="1">
    <source>
        <dbReference type="ARBA" id="ARBA00004370"/>
    </source>
</evidence>
<accession>A0A2U3D8T7</accession>
<keyword evidence="5 8" id="KW-1133">Transmembrane helix</keyword>
<proteinExistence type="predicted"/>
<dbReference type="InterPro" id="IPR013685">
    <property type="entry name" value="POTRA_FtsQ_type"/>
</dbReference>
<protein>
    <recommendedName>
        <fullName evidence="9">POTRA domain-containing protein</fullName>
    </recommendedName>
</protein>
<evidence type="ECO:0000256" key="2">
    <source>
        <dbReference type="ARBA" id="ARBA00022475"/>
    </source>
</evidence>
<evidence type="ECO:0000256" key="3">
    <source>
        <dbReference type="ARBA" id="ARBA00022618"/>
    </source>
</evidence>
<dbReference type="GO" id="GO:0051301">
    <property type="term" value="P:cell division"/>
    <property type="evidence" value="ECO:0007669"/>
    <property type="project" value="UniProtKB-KW"/>
</dbReference>
<keyword evidence="7" id="KW-0131">Cell cycle</keyword>
<dbReference type="Gene3D" id="3.40.50.10960">
    <property type="match status" value="1"/>
</dbReference>
<reference evidence="10 11" key="1">
    <citation type="submission" date="2016-11" db="EMBL/GenBank/DDBJ databases">
        <title>Comparative genomics of Acidibacillus ferroxidans species.</title>
        <authorList>
            <person name="Oliveira G."/>
            <person name="Nunes G."/>
            <person name="Oliveira R."/>
            <person name="Araujo F."/>
            <person name="Salim A."/>
            <person name="Scholte L."/>
            <person name="Morais D."/>
            <person name="Nancucheo I."/>
            <person name="Johnson D.B."/>
            <person name="Grail B."/>
            <person name="Bittencourt J."/>
            <person name="Valadares R."/>
        </authorList>
    </citation>
    <scope>NUCLEOTIDE SEQUENCE [LARGE SCALE GENOMIC DNA]</scope>
    <source>
        <strain evidence="10 11">Y002</strain>
    </source>
</reference>
<name>A0A2U3D8T7_SULT2</name>
<evidence type="ECO:0000256" key="8">
    <source>
        <dbReference type="SAM" id="Phobius"/>
    </source>
</evidence>
<dbReference type="InterPro" id="IPR005548">
    <property type="entry name" value="Cell_div_FtsQ/DivIB_C"/>
</dbReference>
<dbReference type="InterPro" id="IPR050487">
    <property type="entry name" value="FtsQ_DivIB"/>
</dbReference>
<feature type="domain" description="POTRA" evidence="9">
    <location>
        <begin position="37"/>
        <end position="107"/>
    </location>
</feature>
<dbReference type="AlphaFoldDB" id="A0A2U3D8T7"/>
<comment type="caution">
    <text evidence="10">The sequence shown here is derived from an EMBL/GenBank/DDBJ whole genome shotgun (WGS) entry which is preliminary data.</text>
</comment>
<sequence>MSDGNRRSHVRKTAYTLLIMVFFLAVLFAIYMESPLAKVKAITIVGDANLDSSVLIRDSGIAVGENLFQLPILSAEERLLADFPMLADVSIRRDFFQQKVMIDVREREIAGLLEANGSFYTILADGTILQKDPTGIGIEGPILSTTAPLAISLGSKVTDPGLLALCKELPEIPQSERAELSELHVQTVDGREQIQAFSRDGFELLLPMTQLQRYLGLYRVIHNKLIAMGVAPGIIDFISSGQGVYEPYPKAGGKHS</sequence>
<dbReference type="Pfam" id="PF08478">
    <property type="entry name" value="POTRA_1"/>
    <property type="match status" value="1"/>
</dbReference>
<dbReference type="PROSITE" id="PS51779">
    <property type="entry name" value="POTRA"/>
    <property type="match status" value="1"/>
</dbReference>
<keyword evidence="3" id="KW-0132">Cell division</keyword>
<evidence type="ECO:0000256" key="4">
    <source>
        <dbReference type="ARBA" id="ARBA00022692"/>
    </source>
</evidence>
<dbReference type="RefSeq" id="WP_181362941.1">
    <property type="nucleotide sequence ID" value="NZ_MPDK01000009.1"/>
</dbReference>
<comment type="subcellular location">
    <subcellularLocation>
        <location evidence="1">Membrane</location>
    </subcellularLocation>
</comment>
<dbReference type="Pfam" id="PF03799">
    <property type="entry name" value="FtsQ_DivIB_C"/>
    <property type="match status" value="1"/>
</dbReference>
<organism evidence="10 11">
    <name type="scientific">Sulfoacidibacillus thermotolerans</name>
    <name type="common">Acidibacillus sulfuroxidans</name>
    <dbReference type="NCBI Taxonomy" id="1765684"/>
    <lineage>
        <taxon>Bacteria</taxon>
        <taxon>Bacillati</taxon>
        <taxon>Bacillota</taxon>
        <taxon>Bacilli</taxon>
        <taxon>Bacillales</taxon>
        <taxon>Alicyclobacillaceae</taxon>
        <taxon>Sulfoacidibacillus</taxon>
    </lineage>
</organism>
<evidence type="ECO:0000313" key="10">
    <source>
        <dbReference type="EMBL" id="PWI57700.1"/>
    </source>
</evidence>
<evidence type="ECO:0000256" key="6">
    <source>
        <dbReference type="ARBA" id="ARBA00023136"/>
    </source>
</evidence>
<dbReference type="InterPro" id="IPR034746">
    <property type="entry name" value="POTRA"/>
</dbReference>
<dbReference type="PANTHER" id="PTHR37820:SF1">
    <property type="entry name" value="CELL DIVISION PROTEIN FTSQ"/>
    <property type="match status" value="1"/>
</dbReference>
<keyword evidence="11" id="KW-1185">Reference proteome</keyword>
<feature type="transmembrane region" description="Helical" evidence="8">
    <location>
        <begin position="12"/>
        <end position="32"/>
    </location>
</feature>
<dbReference type="EMBL" id="MPDK01000009">
    <property type="protein sequence ID" value="PWI57700.1"/>
    <property type="molecule type" value="Genomic_DNA"/>
</dbReference>